<feature type="chain" id="PRO_5036736187" evidence="2">
    <location>
        <begin position="34"/>
        <end position="277"/>
    </location>
</feature>
<accession>A0A919NRC8</accession>
<keyword evidence="1" id="KW-0472">Membrane</keyword>
<dbReference type="RefSeq" id="WP_203811179.1">
    <property type="nucleotide sequence ID" value="NZ_BOMY01000039.1"/>
</dbReference>
<gene>
    <name evidence="4" type="ORF">Ate02nite_60030</name>
</gene>
<evidence type="ECO:0000256" key="2">
    <source>
        <dbReference type="SAM" id="SignalP"/>
    </source>
</evidence>
<dbReference type="InterPro" id="IPR025510">
    <property type="entry name" value="DUF4397"/>
</dbReference>
<name>A0A919NRC8_9ACTN</name>
<dbReference type="AlphaFoldDB" id="A0A919NRC8"/>
<dbReference type="Proteomes" id="UP000623608">
    <property type="component" value="Unassembled WGS sequence"/>
</dbReference>
<organism evidence="4 5">
    <name type="scientific">Paractinoplanes tereljensis</name>
    <dbReference type="NCBI Taxonomy" id="571912"/>
    <lineage>
        <taxon>Bacteria</taxon>
        <taxon>Bacillati</taxon>
        <taxon>Actinomycetota</taxon>
        <taxon>Actinomycetes</taxon>
        <taxon>Micromonosporales</taxon>
        <taxon>Micromonosporaceae</taxon>
        <taxon>Paractinoplanes</taxon>
    </lineage>
</organism>
<feature type="signal peptide" evidence="2">
    <location>
        <begin position="1"/>
        <end position="33"/>
    </location>
</feature>
<evidence type="ECO:0000313" key="5">
    <source>
        <dbReference type="Proteomes" id="UP000623608"/>
    </source>
</evidence>
<keyword evidence="1" id="KW-0812">Transmembrane</keyword>
<dbReference type="EMBL" id="BOMY01000039">
    <property type="protein sequence ID" value="GIF23273.1"/>
    <property type="molecule type" value="Genomic_DNA"/>
</dbReference>
<evidence type="ECO:0000313" key="4">
    <source>
        <dbReference type="EMBL" id="GIF23273.1"/>
    </source>
</evidence>
<evidence type="ECO:0000259" key="3">
    <source>
        <dbReference type="Pfam" id="PF14344"/>
    </source>
</evidence>
<keyword evidence="4" id="KW-0449">Lipoprotein</keyword>
<keyword evidence="1" id="KW-1133">Transmembrane helix</keyword>
<feature type="domain" description="DUF4397" evidence="3">
    <location>
        <begin position="37"/>
        <end position="153"/>
    </location>
</feature>
<sequence length="277" mass="27771">MFHKRVRRVALAGLALTVTVATGLGISSTPAAAADTSQVSVVHGIPGQPVDVYVNGKKTLTSFKPATVAGPLALAAGTYDVALTKPGEPVSSALLENKSLQVPGGKNLSLVAHLDGSGKPALTAYINDTSKIKAGMARLVVRHDAQAPAVDVRAGGKPVFSGLTNPKEDMAEVPAGTVKADVVLAGTTTVVLGPKDLDLAAGKDTIVYAIGSAEGKSLALVAQTIDGLGGAPGGMPAGTGGQNATGVSPAWYALTGSGLLFLLAAGLTLVRRRRVRA</sequence>
<feature type="transmembrane region" description="Helical" evidence="1">
    <location>
        <begin position="250"/>
        <end position="270"/>
    </location>
</feature>
<keyword evidence="5" id="KW-1185">Reference proteome</keyword>
<evidence type="ECO:0000256" key="1">
    <source>
        <dbReference type="SAM" id="Phobius"/>
    </source>
</evidence>
<comment type="caution">
    <text evidence="4">The sequence shown here is derived from an EMBL/GenBank/DDBJ whole genome shotgun (WGS) entry which is preliminary data.</text>
</comment>
<reference evidence="4" key="1">
    <citation type="submission" date="2021-01" db="EMBL/GenBank/DDBJ databases">
        <title>Whole genome shotgun sequence of Actinoplanes tereljensis NBRC 105297.</title>
        <authorList>
            <person name="Komaki H."/>
            <person name="Tamura T."/>
        </authorList>
    </citation>
    <scope>NUCLEOTIDE SEQUENCE</scope>
    <source>
        <strain evidence="4">NBRC 105297</strain>
    </source>
</reference>
<protein>
    <submittedName>
        <fullName evidence="4">Lipoprotein</fullName>
    </submittedName>
</protein>
<dbReference type="Pfam" id="PF14344">
    <property type="entry name" value="DUF4397"/>
    <property type="match status" value="1"/>
</dbReference>
<keyword evidence="2" id="KW-0732">Signal</keyword>
<proteinExistence type="predicted"/>